<evidence type="ECO:0000256" key="5">
    <source>
        <dbReference type="ARBA" id="ARBA00038359"/>
    </source>
</evidence>
<dbReference type="EMBL" id="ML978222">
    <property type="protein sequence ID" value="KAF2027779.1"/>
    <property type="molecule type" value="Genomic_DNA"/>
</dbReference>
<dbReference type="PANTHER" id="PTHR33048">
    <property type="entry name" value="PTH11-LIKE INTEGRAL MEMBRANE PROTEIN (AFU_ORTHOLOGUE AFUA_5G11245)"/>
    <property type="match status" value="1"/>
</dbReference>
<keyword evidence="4 6" id="KW-0472">Membrane</keyword>
<name>A0A9P4LLA0_9PLEO</name>
<protein>
    <recommendedName>
        <fullName evidence="7">Rhodopsin domain-containing protein</fullName>
    </recommendedName>
</protein>
<keyword evidence="3 6" id="KW-1133">Transmembrane helix</keyword>
<evidence type="ECO:0000256" key="4">
    <source>
        <dbReference type="ARBA" id="ARBA00023136"/>
    </source>
</evidence>
<dbReference type="OrthoDB" id="4682787at2759"/>
<dbReference type="Proteomes" id="UP000799777">
    <property type="component" value="Unassembled WGS sequence"/>
</dbReference>
<dbReference type="AlphaFoldDB" id="A0A9P4LLA0"/>
<evidence type="ECO:0000256" key="2">
    <source>
        <dbReference type="ARBA" id="ARBA00022692"/>
    </source>
</evidence>
<feature type="domain" description="Rhodopsin" evidence="7">
    <location>
        <begin position="4"/>
        <end position="97"/>
    </location>
</feature>
<dbReference type="InterPro" id="IPR052337">
    <property type="entry name" value="SAT4-like"/>
</dbReference>
<evidence type="ECO:0000256" key="3">
    <source>
        <dbReference type="ARBA" id="ARBA00022989"/>
    </source>
</evidence>
<accession>A0A9P4LLA0</accession>
<gene>
    <name evidence="8" type="ORF">EK21DRAFT_71327</name>
</gene>
<evidence type="ECO:0000313" key="8">
    <source>
        <dbReference type="EMBL" id="KAF2027779.1"/>
    </source>
</evidence>
<dbReference type="Pfam" id="PF20684">
    <property type="entry name" value="Fung_rhodopsin"/>
    <property type="match status" value="1"/>
</dbReference>
<keyword evidence="2 6" id="KW-0812">Transmembrane</keyword>
<reference evidence="8" key="1">
    <citation type="journal article" date="2020" name="Stud. Mycol.">
        <title>101 Dothideomycetes genomes: a test case for predicting lifestyles and emergence of pathogens.</title>
        <authorList>
            <person name="Haridas S."/>
            <person name="Albert R."/>
            <person name="Binder M."/>
            <person name="Bloem J."/>
            <person name="Labutti K."/>
            <person name="Salamov A."/>
            <person name="Andreopoulos B."/>
            <person name="Baker S."/>
            <person name="Barry K."/>
            <person name="Bills G."/>
            <person name="Bluhm B."/>
            <person name="Cannon C."/>
            <person name="Castanera R."/>
            <person name="Culley D."/>
            <person name="Daum C."/>
            <person name="Ezra D."/>
            <person name="Gonzalez J."/>
            <person name="Henrissat B."/>
            <person name="Kuo A."/>
            <person name="Liang C."/>
            <person name="Lipzen A."/>
            <person name="Lutzoni F."/>
            <person name="Magnuson J."/>
            <person name="Mondo S."/>
            <person name="Nolan M."/>
            <person name="Ohm R."/>
            <person name="Pangilinan J."/>
            <person name="Park H.-J."/>
            <person name="Ramirez L."/>
            <person name="Alfaro M."/>
            <person name="Sun H."/>
            <person name="Tritt A."/>
            <person name="Yoshinaga Y."/>
            <person name="Zwiers L.-H."/>
            <person name="Turgeon B."/>
            <person name="Goodwin S."/>
            <person name="Spatafora J."/>
            <person name="Crous P."/>
            <person name="Grigoriev I."/>
        </authorList>
    </citation>
    <scope>NUCLEOTIDE SEQUENCE</scope>
    <source>
        <strain evidence="8">CBS 110217</strain>
    </source>
</reference>
<comment type="caution">
    <text evidence="8">The sequence shown here is derived from an EMBL/GenBank/DDBJ whole genome shotgun (WGS) entry which is preliminary data.</text>
</comment>
<dbReference type="InterPro" id="IPR049326">
    <property type="entry name" value="Rhodopsin_dom_fungi"/>
</dbReference>
<evidence type="ECO:0000256" key="6">
    <source>
        <dbReference type="SAM" id="Phobius"/>
    </source>
</evidence>
<evidence type="ECO:0000313" key="9">
    <source>
        <dbReference type="Proteomes" id="UP000799777"/>
    </source>
</evidence>
<comment type="subcellular location">
    <subcellularLocation>
        <location evidence="1">Membrane</location>
        <topology evidence="1">Multi-pass membrane protein</topology>
    </subcellularLocation>
</comment>
<sequence>MSGSGISNILTDVVYMAAPLIYLLRVQLSKRTQLGIRIIFLLSIPATICSIFKKAELKAITRTQELTSDGINLSIWSQAELSVGILIASLPPLRTAFDHIISRILPSTLQSSHKKTPYHDNIRMNTFQNSKAYHSRIRGESILDNDGDSDPAILLEEEEGKGACIMKTTKVTVVGEP</sequence>
<evidence type="ECO:0000256" key="1">
    <source>
        <dbReference type="ARBA" id="ARBA00004141"/>
    </source>
</evidence>
<dbReference type="GO" id="GO:0016020">
    <property type="term" value="C:membrane"/>
    <property type="evidence" value="ECO:0007669"/>
    <property type="project" value="UniProtKB-SubCell"/>
</dbReference>
<evidence type="ECO:0000259" key="7">
    <source>
        <dbReference type="Pfam" id="PF20684"/>
    </source>
</evidence>
<organism evidence="8 9">
    <name type="scientific">Setomelanomma holmii</name>
    <dbReference type="NCBI Taxonomy" id="210430"/>
    <lineage>
        <taxon>Eukaryota</taxon>
        <taxon>Fungi</taxon>
        <taxon>Dikarya</taxon>
        <taxon>Ascomycota</taxon>
        <taxon>Pezizomycotina</taxon>
        <taxon>Dothideomycetes</taxon>
        <taxon>Pleosporomycetidae</taxon>
        <taxon>Pleosporales</taxon>
        <taxon>Pleosporineae</taxon>
        <taxon>Phaeosphaeriaceae</taxon>
        <taxon>Setomelanomma</taxon>
    </lineage>
</organism>
<keyword evidence="9" id="KW-1185">Reference proteome</keyword>
<comment type="similarity">
    <text evidence="5">Belongs to the SAT4 family.</text>
</comment>
<feature type="transmembrane region" description="Helical" evidence="6">
    <location>
        <begin position="36"/>
        <end position="53"/>
    </location>
</feature>
<proteinExistence type="inferred from homology"/>
<dbReference type="PANTHER" id="PTHR33048:SF163">
    <property type="entry name" value="INTEGRAL MEMBRANE PROTEIN (AFU_ORTHOLOGUE AFUA_8G05510)"/>
    <property type="match status" value="1"/>
</dbReference>
<feature type="transmembrane region" description="Helical" evidence="6">
    <location>
        <begin position="6"/>
        <end position="24"/>
    </location>
</feature>